<dbReference type="EMBL" id="JAAAPK010000001">
    <property type="protein sequence ID" value="NBC38625.1"/>
    <property type="molecule type" value="Genomic_DNA"/>
</dbReference>
<name>A0A7X5BPP2_9BACT</name>
<protein>
    <submittedName>
        <fullName evidence="1">Uncharacterized protein</fullName>
    </submittedName>
</protein>
<accession>A0A7X5BPP2</accession>
<reference evidence="1 2" key="1">
    <citation type="submission" date="2020-01" db="EMBL/GenBank/DDBJ databases">
        <title>The draft genome sequence of Corallococcus exiguus DSM 14696.</title>
        <authorList>
            <person name="Zhang X."/>
            <person name="Zhu H."/>
        </authorList>
    </citation>
    <scope>NUCLEOTIDE SEQUENCE [LARGE SCALE GENOMIC DNA]</scope>
    <source>
        <strain evidence="1 2">DSM 14696</strain>
    </source>
</reference>
<evidence type="ECO:0000313" key="2">
    <source>
        <dbReference type="Proteomes" id="UP000537825"/>
    </source>
</evidence>
<evidence type="ECO:0000313" key="1">
    <source>
        <dbReference type="EMBL" id="NBC38625.1"/>
    </source>
</evidence>
<organism evidence="1 2">
    <name type="scientific">Corallococcus exiguus</name>
    <dbReference type="NCBI Taxonomy" id="83462"/>
    <lineage>
        <taxon>Bacteria</taxon>
        <taxon>Pseudomonadati</taxon>
        <taxon>Myxococcota</taxon>
        <taxon>Myxococcia</taxon>
        <taxon>Myxococcales</taxon>
        <taxon>Cystobacterineae</taxon>
        <taxon>Myxococcaceae</taxon>
        <taxon>Corallococcus</taxon>
    </lineage>
</organism>
<dbReference type="RefSeq" id="WP_139918818.1">
    <property type="nucleotide sequence ID" value="NZ_CBCSLE010000029.1"/>
</dbReference>
<gene>
    <name evidence="1" type="ORF">GTZ93_02195</name>
</gene>
<keyword evidence="2" id="KW-1185">Reference proteome</keyword>
<dbReference type="Proteomes" id="UP000537825">
    <property type="component" value="Unassembled WGS sequence"/>
</dbReference>
<comment type="caution">
    <text evidence="1">The sequence shown here is derived from an EMBL/GenBank/DDBJ whole genome shotgun (WGS) entry which is preliminary data.</text>
</comment>
<dbReference type="AlphaFoldDB" id="A0A7X5BPP2"/>
<proteinExistence type="predicted"/>
<sequence>MTAEEYRVSKFELRLMELSNAALAAPERLAPELDPGRAVLRTWYYPSFDHYRVWLLEKKYRGHFEYLRLRRVVWNHGQEREDLVKAADPEAFLRSVPSRIQVTDADVDGERWHAFEDAAASVVIPPLSFPLRGLSMDGVKFGIEHSFFSHSLRLEWRSNIPKEWKPLTRWTQQVQDFFDECIAPAP</sequence>